<keyword evidence="2" id="KW-1185">Reference proteome</keyword>
<dbReference type="EMBL" id="GG738872">
    <property type="protein sequence ID" value="EFC43602.1"/>
    <property type="molecule type" value="Genomic_DNA"/>
</dbReference>
<gene>
    <name evidence="1" type="ORF">NAEGRDRAFT_68353</name>
</gene>
<dbReference type="SUPFAM" id="SSF55718">
    <property type="entry name" value="SCP-like"/>
    <property type="match status" value="1"/>
</dbReference>
<dbReference type="InterPro" id="IPR036527">
    <property type="entry name" value="SCP2_sterol-bd_dom_sf"/>
</dbReference>
<protein>
    <submittedName>
        <fullName evidence="1">Predicted protein</fullName>
    </submittedName>
</protein>
<dbReference type="Proteomes" id="UP000006671">
    <property type="component" value="Unassembled WGS sequence"/>
</dbReference>
<dbReference type="GeneID" id="8863320"/>
<proteinExistence type="predicted"/>
<evidence type="ECO:0000313" key="2">
    <source>
        <dbReference type="Proteomes" id="UP000006671"/>
    </source>
</evidence>
<sequence length="134" mass="15537">MFTSEFMTKFQTLWNQDETIPSTLKSINFSANVGYGIKREDQPKTVLIIKEGSVVDAKVYEGEELDWDIRCSEDNWKHYMVKGMGMSQLASGYAMGWLKFIKGDYFSMIKNPRMIGPFIKSFELMSKVYTELNQ</sequence>
<dbReference type="VEuPathDB" id="AmoebaDB:NAEGRDRAFT_68353"/>
<name>D2VHK0_NAEGR</name>
<dbReference type="RefSeq" id="XP_002676346.1">
    <property type="nucleotide sequence ID" value="XM_002676300.1"/>
</dbReference>
<dbReference type="Gene3D" id="3.30.1050.10">
    <property type="entry name" value="SCP2 sterol-binding domain"/>
    <property type="match status" value="1"/>
</dbReference>
<evidence type="ECO:0000313" key="1">
    <source>
        <dbReference type="EMBL" id="EFC43602.1"/>
    </source>
</evidence>
<dbReference type="InParanoid" id="D2VHK0"/>
<dbReference type="KEGG" id="ngr:NAEGRDRAFT_68353"/>
<organism evidence="2">
    <name type="scientific">Naegleria gruberi</name>
    <name type="common">Amoeba</name>
    <dbReference type="NCBI Taxonomy" id="5762"/>
    <lineage>
        <taxon>Eukaryota</taxon>
        <taxon>Discoba</taxon>
        <taxon>Heterolobosea</taxon>
        <taxon>Tetramitia</taxon>
        <taxon>Eutetramitia</taxon>
        <taxon>Vahlkampfiidae</taxon>
        <taxon>Naegleria</taxon>
    </lineage>
</organism>
<dbReference type="AlphaFoldDB" id="D2VHK0"/>
<dbReference type="OrthoDB" id="10249274at2759"/>
<reference evidence="1 2" key="1">
    <citation type="journal article" date="2010" name="Cell">
        <title>The genome of Naegleria gruberi illuminates early eukaryotic versatility.</title>
        <authorList>
            <person name="Fritz-Laylin L.K."/>
            <person name="Prochnik S.E."/>
            <person name="Ginger M.L."/>
            <person name="Dacks J.B."/>
            <person name="Carpenter M.L."/>
            <person name="Field M.C."/>
            <person name="Kuo A."/>
            <person name="Paredez A."/>
            <person name="Chapman J."/>
            <person name="Pham J."/>
            <person name="Shu S."/>
            <person name="Neupane R."/>
            <person name="Cipriano M."/>
            <person name="Mancuso J."/>
            <person name="Tu H."/>
            <person name="Salamov A."/>
            <person name="Lindquist E."/>
            <person name="Shapiro H."/>
            <person name="Lucas S."/>
            <person name="Grigoriev I.V."/>
            <person name="Cande W.Z."/>
            <person name="Fulton C."/>
            <person name="Rokhsar D.S."/>
            <person name="Dawson S.C."/>
        </authorList>
    </citation>
    <scope>NUCLEOTIDE SEQUENCE [LARGE SCALE GENOMIC DNA]</scope>
    <source>
        <strain evidence="1 2">NEG-M</strain>
    </source>
</reference>
<accession>D2VHK0</accession>